<reference evidence="3 4" key="1">
    <citation type="submission" date="2020-08" db="EMBL/GenBank/DDBJ databases">
        <title>Cohnella phylogeny.</title>
        <authorList>
            <person name="Dunlap C."/>
        </authorList>
    </citation>
    <scope>NUCLEOTIDE SEQUENCE [LARGE SCALE GENOMIC DNA]</scope>
    <source>
        <strain evidence="3 4">CBP 2801</strain>
    </source>
</reference>
<dbReference type="Pfam" id="PF13439">
    <property type="entry name" value="Glyco_transf_4"/>
    <property type="match status" value="1"/>
</dbReference>
<dbReference type="GO" id="GO:0016757">
    <property type="term" value="F:glycosyltransferase activity"/>
    <property type="evidence" value="ECO:0007669"/>
    <property type="project" value="InterPro"/>
</dbReference>
<feature type="domain" description="Glycosyltransferase subfamily 4-like N-terminal" evidence="2">
    <location>
        <begin position="21"/>
        <end position="174"/>
    </location>
</feature>
<accession>A0A7X0VWC3</accession>
<protein>
    <submittedName>
        <fullName evidence="3">Glycosyltransferase</fullName>
    </submittedName>
</protein>
<evidence type="ECO:0000259" key="2">
    <source>
        <dbReference type="Pfam" id="PF13439"/>
    </source>
</evidence>
<dbReference type="PANTHER" id="PTHR12526">
    <property type="entry name" value="GLYCOSYLTRANSFERASE"/>
    <property type="match status" value="1"/>
</dbReference>
<feature type="domain" description="Glycosyl transferase family 1" evidence="1">
    <location>
        <begin position="188"/>
        <end position="350"/>
    </location>
</feature>
<dbReference type="RefSeq" id="WP_185130718.1">
    <property type="nucleotide sequence ID" value="NZ_JACJVO010000024.1"/>
</dbReference>
<dbReference type="Pfam" id="PF00534">
    <property type="entry name" value="Glycos_transf_1"/>
    <property type="match status" value="1"/>
</dbReference>
<dbReference type="Proteomes" id="UP000564644">
    <property type="component" value="Unassembled WGS sequence"/>
</dbReference>
<keyword evidence="4" id="KW-1185">Reference proteome</keyword>
<organism evidence="3 4">
    <name type="scientific">Cohnella zeiphila</name>
    <dbReference type="NCBI Taxonomy" id="2761120"/>
    <lineage>
        <taxon>Bacteria</taxon>
        <taxon>Bacillati</taxon>
        <taxon>Bacillota</taxon>
        <taxon>Bacilli</taxon>
        <taxon>Bacillales</taxon>
        <taxon>Paenibacillaceae</taxon>
        <taxon>Cohnella</taxon>
    </lineage>
</organism>
<dbReference type="EMBL" id="JACJVO010000024">
    <property type="protein sequence ID" value="MBB6733059.1"/>
    <property type="molecule type" value="Genomic_DNA"/>
</dbReference>
<dbReference type="PANTHER" id="PTHR12526:SF638">
    <property type="entry name" value="SPORE COAT PROTEIN SA"/>
    <property type="match status" value="1"/>
</dbReference>
<dbReference type="Gene3D" id="3.40.50.2000">
    <property type="entry name" value="Glycogen Phosphorylase B"/>
    <property type="match status" value="2"/>
</dbReference>
<sequence length="397" mass="43528">MSDGSNGRKILFLITSLDYAGAEMQTVQLASGLRRRGWNVKIVSMTRPVALEDEVAGAGIELHSLEMSKGVPDPRAIAKLKRLIESFRPDVVHSHMVHANLLARVTRLFAPVPAMISTAHTANEGGKLRMLLYRLTDPLCELTTSVSREGVDRYIRQKASPKHKIVLMPNGISLKGFGRNPSEGGRLRAELGIGDAFVWLAVGRFVEAKDYPNLIRAWAQVLRVNAGGVLLIVGDGGEREATMRLADSIGVGAQVRFLGIRRDIPRLMGACDAFVLSSRYEGMPMVLLEASASGLPIVATDVGGNREVVRDGISGFLSGPGDPDLLARKMLSMMVLKPEERAEMGERGRQFAMAHYEMDAIVSKWESLYGKYGQHGKQVRYGKRARPEDRLVAEEGR</sequence>
<name>A0A7X0VWC3_9BACL</name>
<evidence type="ECO:0000313" key="4">
    <source>
        <dbReference type="Proteomes" id="UP000564644"/>
    </source>
</evidence>
<dbReference type="InterPro" id="IPR001296">
    <property type="entry name" value="Glyco_trans_1"/>
</dbReference>
<comment type="caution">
    <text evidence="3">The sequence shown here is derived from an EMBL/GenBank/DDBJ whole genome shotgun (WGS) entry which is preliminary data.</text>
</comment>
<keyword evidence="3" id="KW-0808">Transferase</keyword>
<gene>
    <name evidence="3" type="ORF">H7C18_19255</name>
</gene>
<dbReference type="SUPFAM" id="SSF53756">
    <property type="entry name" value="UDP-Glycosyltransferase/glycogen phosphorylase"/>
    <property type="match status" value="1"/>
</dbReference>
<dbReference type="InterPro" id="IPR028098">
    <property type="entry name" value="Glyco_trans_4-like_N"/>
</dbReference>
<proteinExistence type="predicted"/>
<dbReference type="AlphaFoldDB" id="A0A7X0VWC3"/>
<evidence type="ECO:0000313" key="3">
    <source>
        <dbReference type="EMBL" id="MBB6733059.1"/>
    </source>
</evidence>
<evidence type="ECO:0000259" key="1">
    <source>
        <dbReference type="Pfam" id="PF00534"/>
    </source>
</evidence>